<protein>
    <submittedName>
        <fullName evidence="2">Helix-turn-helix transcriptional regulator</fullName>
    </submittedName>
</protein>
<evidence type="ECO:0000313" key="3">
    <source>
        <dbReference type="Proteomes" id="UP001501532"/>
    </source>
</evidence>
<dbReference type="Pfam" id="PF19054">
    <property type="entry name" value="DUF5753"/>
    <property type="match status" value="1"/>
</dbReference>
<dbReference type="SMART" id="SM00530">
    <property type="entry name" value="HTH_XRE"/>
    <property type="match status" value="1"/>
</dbReference>
<dbReference type="SUPFAM" id="SSF47413">
    <property type="entry name" value="lambda repressor-like DNA-binding domains"/>
    <property type="match status" value="1"/>
</dbReference>
<dbReference type="Pfam" id="PF13560">
    <property type="entry name" value="HTH_31"/>
    <property type="match status" value="1"/>
</dbReference>
<keyword evidence="3" id="KW-1185">Reference proteome</keyword>
<dbReference type="PROSITE" id="PS50943">
    <property type="entry name" value="HTH_CROC1"/>
    <property type="match status" value="1"/>
</dbReference>
<dbReference type="Gene3D" id="1.10.260.40">
    <property type="entry name" value="lambda repressor-like DNA-binding domains"/>
    <property type="match status" value="1"/>
</dbReference>
<dbReference type="EMBL" id="BAAAUF010000096">
    <property type="protein sequence ID" value="GAA3077391.1"/>
    <property type="molecule type" value="Genomic_DNA"/>
</dbReference>
<proteinExistence type="predicted"/>
<evidence type="ECO:0000259" key="1">
    <source>
        <dbReference type="PROSITE" id="PS50943"/>
    </source>
</evidence>
<dbReference type="CDD" id="cd00093">
    <property type="entry name" value="HTH_XRE"/>
    <property type="match status" value="1"/>
</dbReference>
<evidence type="ECO:0000313" key="2">
    <source>
        <dbReference type="EMBL" id="GAA3077391.1"/>
    </source>
</evidence>
<comment type="caution">
    <text evidence="2">The sequence shown here is derived from an EMBL/GenBank/DDBJ whole genome shotgun (WGS) entry which is preliminary data.</text>
</comment>
<gene>
    <name evidence="2" type="ORF">GCM10010448_69470</name>
</gene>
<dbReference type="InterPro" id="IPR001387">
    <property type="entry name" value="Cro/C1-type_HTH"/>
</dbReference>
<feature type="domain" description="HTH cro/C1-type" evidence="1">
    <location>
        <begin position="28"/>
        <end position="82"/>
    </location>
</feature>
<dbReference type="InterPro" id="IPR010982">
    <property type="entry name" value="Lambda_DNA-bd_dom_sf"/>
</dbReference>
<reference evidence="3" key="1">
    <citation type="journal article" date="2019" name="Int. J. Syst. Evol. Microbiol.">
        <title>The Global Catalogue of Microorganisms (GCM) 10K type strain sequencing project: providing services to taxonomists for standard genome sequencing and annotation.</title>
        <authorList>
            <consortium name="The Broad Institute Genomics Platform"/>
            <consortium name="The Broad Institute Genome Sequencing Center for Infectious Disease"/>
            <person name="Wu L."/>
            <person name="Ma J."/>
        </authorList>
    </citation>
    <scope>NUCLEOTIDE SEQUENCE [LARGE SCALE GENOMIC DNA]</scope>
    <source>
        <strain evidence="3">JCM 9091</strain>
    </source>
</reference>
<sequence>MLRENGEGCMSEEQTTGTGVPHLFGRQLKRLRAWAGMGRAELGARTGYSESTIASFEQGRRIPSRQFIVRADEVLGAHGVLLELVEEMERAQYPPFFQDAVKLEREAVALHFFAVQTVPGLLQTEEYARAVFAIRRPPLDEATIEQRVTARLARQEIFVRKPMPVISFVLEEAVLRKQLGGPAVTRGQLEQILLIGERPNVEIQVMPDNREEHAALSGRFTLIETTNGRRIAYVEAFKSSRLFTDRSTVRELDERYGVLRAQALTPRESLAHVEKLLGGT</sequence>
<name>A0ABP6M4N9_9ACTN</name>
<dbReference type="Proteomes" id="UP001501532">
    <property type="component" value="Unassembled WGS sequence"/>
</dbReference>
<dbReference type="InterPro" id="IPR043917">
    <property type="entry name" value="DUF5753"/>
</dbReference>
<organism evidence="2 3">
    <name type="scientific">Streptomyces glomeratus</name>
    <dbReference type="NCBI Taxonomy" id="284452"/>
    <lineage>
        <taxon>Bacteria</taxon>
        <taxon>Bacillati</taxon>
        <taxon>Actinomycetota</taxon>
        <taxon>Actinomycetes</taxon>
        <taxon>Kitasatosporales</taxon>
        <taxon>Streptomycetaceae</taxon>
        <taxon>Streptomyces</taxon>
    </lineage>
</organism>
<accession>A0ABP6M4N9</accession>